<dbReference type="Proteomes" id="UP000656319">
    <property type="component" value="Unassembled WGS sequence"/>
</dbReference>
<dbReference type="PANTHER" id="PTHR35563">
    <property type="entry name" value="BARREL METAL-DEPENDENT HYDROLASE, PUTATIVE (AFU_ORTHOLOGUE AFUA_1G16240)-RELATED"/>
    <property type="match status" value="1"/>
</dbReference>
<dbReference type="EC" id="3.1.1.57" evidence="2"/>
<dbReference type="Pfam" id="PF04909">
    <property type="entry name" value="Amidohydro_2"/>
    <property type="match status" value="1"/>
</dbReference>
<dbReference type="EMBL" id="CAJHCQ010000010">
    <property type="protein sequence ID" value="CAD6543260.1"/>
    <property type="molecule type" value="Genomic_DNA"/>
</dbReference>
<reference evidence="2 3" key="1">
    <citation type="submission" date="2020-10" db="EMBL/GenBank/DDBJ databases">
        <authorList>
            <person name="Peeters C."/>
        </authorList>
    </citation>
    <scope>NUCLEOTIDE SEQUENCE [LARGE SCALE GENOMIC DNA]</scope>
    <source>
        <strain evidence="2 3">LMG 27952</strain>
    </source>
</reference>
<protein>
    <submittedName>
        <fullName evidence="2">2-pyrone-4,6-dicarboxylate hydrolase</fullName>
        <ecNumber evidence="2">3.1.1.57</ecNumber>
    </submittedName>
</protein>
<dbReference type="GO" id="GO:0047554">
    <property type="term" value="F:2-pyrone-4,6-dicarboxylate lactonase activity"/>
    <property type="evidence" value="ECO:0007669"/>
    <property type="project" value="UniProtKB-EC"/>
</dbReference>
<dbReference type="InterPro" id="IPR052358">
    <property type="entry name" value="Aro_Compnd_Degr_Hydrolases"/>
</dbReference>
<evidence type="ECO:0000313" key="2">
    <source>
        <dbReference type="EMBL" id="CAD6543260.1"/>
    </source>
</evidence>
<dbReference type="SUPFAM" id="SSF51556">
    <property type="entry name" value="Metallo-dependent hydrolases"/>
    <property type="match status" value="1"/>
</dbReference>
<dbReference type="InterPro" id="IPR032466">
    <property type="entry name" value="Metal_Hydrolase"/>
</dbReference>
<evidence type="ECO:0000259" key="1">
    <source>
        <dbReference type="Pfam" id="PF04909"/>
    </source>
</evidence>
<dbReference type="PANTHER" id="PTHR35563:SF2">
    <property type="entry name" value="BARREL METAL-DEPENDENT HYDROLASE, PUTATIVE (AFU_ORTHOLOGUE AFUA_1G16240)-RELATED"/>
    <property type="match status" value="1"/>
</dbReference>
<feature type="domain" description="Amidohydrolase-related" evidence="1">
    <location>
        <begin position="21"/>
        <end position="300"/>
    </location>
</feature>
<name>A0ABN7I0D1_9BURK</name>
<keyword evidence="2" id="KW-0378">Hydrolase</keyword>
<organism evidence="2 3">
    <name type="scientific">Paraburkholderia hiiakae</name>
    <dbReference type="NCBI Taxonomy" id="1081782"/>
    <lineage>
        <taxon>Bacteria</taxon>
        <taxon>Pseudomonadati</taxon>
        <taxon>Pseudomonadota</taxon>
        <taxon>Betaproteobacteria</taxon>
        <taxon>Burkholderiales</taxon>
        <taxon>Burkholderiaceae</taxon>
        <taxon>Paraburkholderia</taxon>
    </lineage>
</organism>
<gene>
    <name evidence="2" type="primary">ligI</name>
    <name evidence="2" type="ORF">LMG27952_04013</name>
</gene>
<dbReference type="RefSeq" id="WP_201697641.1">
    <property type="nucleotide sequence ID" value="NZ_CAJHCQ010000010.1"/>
</dbReference>
<proteinExistence type="predicted"/>
<sequence length="318" mass="34206">MNPRTDCDTADIDFPMPPGACDCHTHVFPNDARFPFSPARKYTPPFASVEQLCALLDRQRLQRVVIVQPSVYGADNSATLHAVEAIGQRRARAVAVIDSGARGAHLDALHAAGVRGVRVNLEMLGESDPTRCGDLLRQTARQIAGRGWHMQIYSRLDVVAALSGVIAALDVPVVLDHFARARASDGPAQPGLEAILRLVREGRVYVKLSAPYLCMQSDADRTGLGAIARAFIAANAQRVVWASNWPHPDASHGGKPDLTRISPPCAVNDGELLNLLGEWAPDPAIRQRILVDNPARLYDFDDLACADGVDTCGASAAE</sequence>
<accession>A0ABN7I0D1</accession>
<dbReference type="InterPro" id="IPR006680">
    <property type="entry name" value="Amidohydro-rel"/>
</dbReference>
<keyword evidence="3" id="KW-1185">Reference proteome</keyword>
<comment type="caution">
    <text evidence="2">The sequence shown here is derived from an EMBL/GenBank/DDBJ whole genome shotgun (WGS) entry which is preliminary data.</text>
</comment>
<dbReference type="Gene3D" id="3.20.20.140">
    <property type="entry name" value="Metal-dependent hydrolases"/>
    <property type="match status" value="1"/>
</dbReference>
<evidence type="ECO:0000313" key="3">
    <source>
        <dbReference type="Proteomes" id="UP000656319"/>
    </source>
</evidence>